<accession>A0A1G9ND89</accession>
<proteinExistence type="inferred from homology"/>
<feature type="domain" description="Bacterial sugar transferase" evidence="2">
    <location>
        <begin position="148"/>
        <end position="330"/>
    </location>
</feature>
<organism evidence="3 4">
    <name type="scientific">Siphonobacter aquaeclarae</name>
    <dbReference type="NCBI Taxonomy" id="563176"/>
    <lineage>
        <taxon>Bacteria</taxon>
        <taxon>Pseudomonadati</taxon>
        <taxon>Bacteroidota</taxon>
        <taxon>Cytophagia</taxon>
        <taxon>Cytophagales</taxon>
        <taxon>Cytophagaceae</taxon>
        <taxon>Siphonobacter</taxon>
    </lineage>
</organism>
<sequence>MDIFLASTSRQQFIHRLRSKRVKNGKVILFTGYDYFLQKLDLRNLLEKFQEVVLVPRFIDETYLIQEAISPLFHKYGDIHLVANPEYEERYRIIYEFAARNNKSIKIITVYDFCEKHLRKVYVPDSVHERNPRLGKLKPKGVFQQVSKSFIDVSLASVLLAVTSPLWLLSRIRIAQQSPGPTFYKQKRIGLNYQEFDCVKFRSMRLDAEAFGAQFSSKRDKRVFGYGAFMRATRIDELPQLLNIFRGDVSLVGPRPERRVFVESFEEMIPHYASRHVVKPGITGYAQVMYPYGTGVKDARHKLMYDLYYIRNWSLGLELRIVWKTVVTVLSFGGF</sequence>
<dbReference type="AlphaFoldDB" id="A0A1G9ND89"/>
<reference evidence="3 4" key="1">
    <citation type="submission" date="2016-10" db="EMBL/GenBank/DDBJ databases">
        <authorList>
            <person name="de Groot N.N."/>
        </authorList>
    </citation>
    <scope>NUCLEOTIDE SEQUENCE [LARGE SCALE GENOMIC DNA]</scope>
    <source>
        <strain evidence="3 4">DSM 21668</strain>
    </source>
</reference>
<dbReference type="InterPro" id="IPR003362">
    <property type="entry name" value="Bact_transf"/>
</dbReference>
<dbReference type="Proteomes" id="UP000198901">
    <property type="component" value="Unassembled WGS sequence"/>
</dbReference>
<comment type="similarity">
    <text evidence="1">Belongs to the bacterial sugar transferase family.</text>
</comment>
<dbReference type="EMBL" id="FNGS01000003">
    <property type="protein sequence ID" value="SDL84468.1"/>
    <property type="molecule type" value="Genomic_DNA"/>
</dbReference>
<protein>
    <submittedName>
        <fullName evidence="3">Sugar transferase involved in LPS biosynthesis (Colanic, teichoic acid)</fullName>
    </submittedName>
</protein>
<dbReference type="OrthoDB" id="9774190at2"/>
<dbReference type="GO" id="GO:0016780">
    <property type="term" value="F:phosphotransferase activity, for other substituted phosphate groups"/>
    <property type="evidence" value="ECO:0007669"/>
    <property type="project" value="TreeGrafter"/>
</dbReference>
<name>A0A1G9ND89_9BACT</name>
<dbReference type="PANTHER" id="PTHR30576:SF0">
    <property type="entry name" value="UNDECAPRENYL-PHOSPHATE N-ACETYLGALACTOSAMINYL 1-PHOSPHATE TRANSFERASE-RELATED"/>
    <property type="match status" value="1"/>
</dbReference>
<dbReference type="PANTHER" id="PTHR30576">
    <property type="entry name" value="COLANIC BIOSYNTHESIS UDP-GLUCOSE LIPID CARRIER TRANSFERASE"/>
    <property type="match status" value="1"/>
</dbReference>
<gene>
    <name evidence="3" type="ORF">SAMN04488090_1962</name>
</gene>
<keyword evidence="3" id="KW-0808">Transferase</keyword>
<keyword evidence="4" id="KW-1185">Reference proteome</keyword>
<evidence type="ECO:0000259" key="2">
    <source>
        <dbReference type="Pfam" id="PF02397"/>
    </source>
</evidence>
<evidence type="ECO:0000313" key="4">
    <source>
        <dbReference type="Proteomes" id="UP000198901"/>
    </source>
</evidence>
<dbReference type="Pfam" id="PF02397">
    <property type="entry name" value="Bac_transf"/>
    <property type="match status" value="1"/>
</dbReference>
<evidence type="ECO:0000256" key="1">
    <source>
        <dbReference type="ARBA" id="ARBA00006464"/>
    </source>
</evidence>
<dbReference type="STRING" id="563176.SAMN04488090_1962"/>
<evidence type="ECO:0000313" key="3">
    <source>
        <dbReference type="EMBL" id="SDL84468.1"/>
    </source>
</evidence>